<dbReference type="InterPro" id="IPR021109">
    <property type="entry name" value="Peptidase_aspartic_dom_sf"/>
</dbReference>
<evidence type="ECO:0000313" key="1">
    <source>
        <dbReference type="EMBL" id="TXS94313.1"/>
    </source>
</evidence>
<comment type="caution">
    <text evidence="1">The sequence shown here is derived from an EMBL/GenBank/DDBJ whole genome shotgun (WGS) entry which is preliminary data.</text>
</comment>
<dbReference type="GO" id="GO:0008233">
    <property type="term" value="F:peptidase activity"/>
    <property type="evidence" value="ECO:0007669"/>
    <property type="project" value="UniProtKB-KW"/>
</dbReference>
<dbReference type="InterPro" id="IPR011969">
    <property type="entry name" value="Clan_AA_Asp_peptidase_C"/>
</dbReference>
<keyword evidence="2" id="KW-1185">Reference proteome</keyword>
<dbReference type="EMBL" id="VRZA01000003">
    <property type="protein sequence ID" value="TXS94313.1"/>
    <property type="molecule type" value="Genomic_DNA"/>
</dbReference>
<dbReference type="SUPFAM" id="SSF50630">
    <property type="entry name" value="Acid proteases"/>
    <property type="match status" value="1"/>
</dbReference>
<dbReference type="Pfam" id="PF13975">
    <property type="entry name" value="gag-asp_proteas"/>
    <property type="match status" value="1"/>
</dbReference>
<organism evidence="1 2">
    <name type="scientific">Parahaliea maris</name>
    <dbReference type="NCBI Taxonomy" id="2716870"/>
    <lineage>
        <taxon>Bacteria</taxon>
        <taxon>Pseudomonadati</taxon>
        <taxon>Pseudomonadota</taxon>
        <taxon>Gammaproteobacteria</taxon>
        <taxon>Cellvibrionales</taxon>
        <taxon>Halieaceae</taxon>
        <taxon>Parahaliea</taxon>
    </lineage>
</organism>
<dbReference type="Proteomes" id="UP000321039">
    <property type="component" value="Unassembled WGS sequence"/>
</dbReference>
<dbReference type="CDD" id="cd05483">
    <property type="entry name" value="retropepsin_like_bacteria"/>
    <property type="match status" value="1"/>
</dbReference>
<dbReference type="NCBIfam" id="TIGR02281">
    <property type="entry name" value="clan_AA_DTGA"/>
    <property type="match status" value="1"/>
</dbReference>
<keyword evidence="1" id="KW-0645">Protease</keyword>
<dbReference type="EC" id="3.4.23.-" evidence="1"/>
<name>A0A5C9A0C2_9GAMM</name>
<dbReference type="AlphaFoldDB" id="A0A5C9A0C2"/>
<proteinExistence type="predicted"/>
<sequence>MQALAWIVLMALLGGYFSGLLEQQQNPNQSVNTVTGANGIREVSLKRNRYGHYVTSGSINDQPVLFMLDTGATGIAVPDSVARQLGLERGQRIATQTANGTAAAYITQLDSVGVGDIRLARVPATILPGLDSNQVLLGMSFLKHIEFTQRGDTLTLRQYPRQD</sequence>
<reference evidence="1 2" key="1">
    <citation type="submission" date="2019-08" db="EMBL/GenBank/DDBJ databases">
        <title>Parahaliea maris sp. nov., isolated from the surface seawater.</title>
        <authorList>
            <person name="Liu Y."/>
        </authorList>
    </citation>
    <scope>NUCLEOTIDE SEQUENCE [LARGE SCALE GENOMIC DNA]</scope>
    <source>
        <strain evidence="1 2">HSLHS9</strain>
    </source>
</reference>
<dbReference type="GO" id="GO:0006508">
    <property type="term" value="P:proteolysis"/>
    <property type="evidence" value="ECO:0007669"/>
    <property type="project" value="UniProtKB-KW"/>
</dbReference>
<evidence type="ECO:0000313" key="2">
    <source>
        <dbReference type="Proteomes" id="UP000321039"/>
    </source>
</evidence>
<keyword evidence="1" id="KW-0378">Hydrolase</keyword>
<gene>
    <name evidence="1" type="ORF">FV139_10365</name>
</gene>
<protein>
    <submittedName>
        <fullName evidence="1">TIGR02281 family clan AA aspartic protease</fullName>
        <ecNumber evidence="1">3.4.23.-</ecNumber>
    </submittedName>
</protein>
<dbReference type="InterPro" id="IPR034122">
    <property type="entry name" value="Retropepsin-like_bacterial"/>
</dbReference>
<dbReference type="Gene3D" id="2.40.70.10">
    <property type="entry name" value="Acid Proteases"/>
    <property type="match status" value="1"/>
</dbReference>
<accession>A0A5C9A0C2</accession>